<protein>
    <submittedName>
        <fullName evidence="1">Uncharacterized protein</fullName>
    </submittedName>
</protein>
<gene>
    <name evidence="1" type="ORF">GCM10011282_13750</name>
</gene>
<sequence length="146" mass="16432">MGMTIWIHTLEGRNYSHDSDDHSQMCRHLDAIDETCKKIGVKSLSEFMDYTDQEYNYDEFGDEDEDEDVALDPETGLGYGIDDMTWFDSQEGLSSFKALKTAVASSVITGLDADEIVDLMEELENCITILEKSTAQAGKFHLSLIE</sequence>
<name>A0ABQ2XB83_9BURK</name>
<keyword evidence="2" id="KW-1185">Reference proteome</keyword>
<dbReference type="Proteomes" id="UP000620127">
    <property type="component" value="Unassembled WGS sequence"/>
</dbReference>
<dbReference type="EMBL" id="BMYT01000002">
    <property type="protein sequence ID" value="GGX08821.1"/>
    <property type="molecule type" value="Genomic_DNA"/>
</dbReference>
<accession>A0ABQ2XB83</accession>
<organism evidence="1 2">
    <name type="scientific">Undibacterium macrobrachii</name>
    <dbReference type="NCBI Taxonomy" id="1119058"/>
    <lineage>
        <taxon>Bacteria</taxon>
        <taxon>Pseudomonadati</taxon>
        <taxon>Pseudomonadota</taxon>
        <taxon>Betaproteobacteria</taxon>
        <taxon>Burkholderiales</taxon>
        <taxon>Oxalobacteraceae</taxon>
        <taxon>Undibacterium</taxon>
    </lineage>
</organism>
<reference evidence="2" key="1">
    <citation type="journal article" date="2019" name="Int. J. Syst. Evol. Microbiol.">
        <title>The Global Catalogue of Microorganisms (GCM) 10K type strain sequencing project: providing services to taxonomists for standard genome sequencing and annotation.</title>
        <authorList>
            <consortium name="The Broad Institute Genomics Platform"/>
            <consortium name="The Broad Institute Genome Sequencing Center for Infectious Disease"/>
            <person name="Wu L."/>
            <person name="Ma J."/>
        </authorList>
    </citation>
    <scope>NUCLEOTIDE SEQUENCE [LARGE SCALE GENOMIC DNA]</scope>
    <source>
        <strain evidence="2">KCTC 23916</strain>
    </source>
</reference>
<evidence type="ECO:0000313" key="1">
    <source>
        <dbReference type="EMBL" id="GGX08821.1"/>
    </source>
</evidence>
<dbReference type="RefSeq" id="WP_189345315.1">
    <property type="nucleotide sequence ID" value="NZ_BMYT01000002.1"/>
</dbReference>
<comment type="caution">
    <text evidence="1">The sequence shown here is derived from an EMBL/GenBank/DDBJ whole genome shotgun (WGS) entry which is preliminary data.</text>
</comment>
<evidence type="ECO:0000313" key="2">
    <source>
        <dbReference type="Proteomes" id="UP000620127"/>
    </source>
</evidence>
<proteinExistence type="predicted"/>